<protein>
    <submittedName>
        <fullName evidence="1">17.8 kDa class I heat shock protein</fullName>
    </submittedName>
</protein>
<dbReference type="AlphaFoldDB" id="A0A9N7MXV6"/>
<gene>
    <name evidence="1" type="ORF">SHERM_17768</name>
</gene>
<organism evidence="1 2">
    <name type="scientific">Striga hermonthica</name>
    <name type="common">Purple witchweed</name>
    <name type="synonym">Buchnera hermonthica</name>
    <dbReference type="NCBI Taxonomy" id="68872"/>
    <lineage>
        <taxon>Eukaryota</taxon>
        <taxon>Viridiplantae</taxon>
        <taxon>Streptophyta</taxon>
        <taxon>Embryophyta</taxon>
        <taxon>Tracheophyta</taxon>
        <taxon>Spermatophyta</taxon>
        <taxon>Magnoliopsida</taxon>
        <taxon>eudicotyledons</taxon>
        <taxon>Gunneridae</taxon>
        <taxon>Pentapetalae</taxon>
        <taxon>asterids</taxon>
        <taxon>lamiids</taxon>
        <taxon>Lamiales</taxon>
        <taxon>Orobanchaceae</taxon>
        <taxon>Buchnereae</taxon>
        <taxon>Striga</taxon>
    </lineage>
</organism>
<comment type="caution">
    <text evidence="1">The sequence shown here is derived from an EMBL/GenBank/DDBJ whole genome shotgun (WGS) entry which is preliminary data.</text>
</comment>
<feature type="non-terminal residue" evidence="1">
    <location>
        <position position="66"/>
    </location>
</feature>
<proteinExistence type="predicted"/>
<evidence type="ECO:0000313" key="1">
    <source>
        <dbReference type="EMBL" id="CAA0818971.1"/>
    </source>
</evidence>
<keyword evidence="2" id="KW-1185">Reference proteome</keyword>
<keyword evidence="1" id="KW-0346">Stress response</keyword>
<reference evidence="1" key="1">
    <citation type="submission" date="2019-12" db="EMBL/GenBank/DDBJ databases">
        <authorList>
            <person name="Scholes J."/>
        </authorList>
    </citation>
    <scope>NUCLEOTIDE SEQUENCE</scope>
</reference>
<evidence type="ECO:0000313" key="2">
    <source>
        <dbReference type="Proteomes" id="UP001153555"/>
    </source>
</evidence>
<name>A0A9N7MXV6_STRHE</name>
<dbReference type="EMBL" id="CACSLK010017950">
    <property type="protein sequence ID" value="CAA0818971.1"/>
    <property type="molecule type" value="Genomic_DNA"/>
</dbReference>
<sequence length="66" mass="6898">MASLGLWHGGRSGGSGWSSPFFSPFSSDIDHCEAGSGGPGDVSAVAHANVDWLETNKAHIFRVELP</sequence>
<dbReference type="Proteomes" id="UP001153555">
    <property type="component" value="Unassembled WGS sequence"/>
</dbReference>
<accession>A0A9N7MXV6</accession>